<evidence type="ECO:0000313" key="2">
    <source>
        <dbReference type="Proteomes" id="UP001163739"/>
    </source>
</evidence>
<reference evidence="1" key="1">
    <citation type="submission" date="2022-06" db="EMBL/GenBank/DDBJ databases">
        <title>Alkalimarinus sp. nov., isolated from gut of a Alitta virens.</title>
        <authorList>
            <person name="Yang A.I."/>
            <person name="Shin N.-R."/>
        </authorList>
    </citation>
    <scope>NUCLEOTIDE SEQUENCE</scope>
    <source>
        <strain evidence="1">A2M4</strain>
    </source>
</reference>
<protein>
    <submittedName>
        <fullName evidence="1">Uncharacterized protein</fullName>
    </submittedName>
</protein>
<dbReference type="Proteomes" id="UP001163739">
    <property type="component" value="Chromosome"/>
</dbReference>
<proteinExistence type="predicted"/>
<accession>A0ABY6MZX9</accession>
<evidence type="ECO:0000313" key="1">
    <source>
        <dbReference type="EMBL" id="UZE95327.1"/>
    </source>
</evidence>
<gene>
    <name evidence="1" type="ORF">NKI27_14825</name>
</gene>
<organism evidence="1 2">
    <name type="scientific">Alkalimarinus alittae</name>
    <dbReference type="NCBI Taxonomy" id="2961619"/>
    <lineage>
        <taxon>Bacteria</taxon>
        <taxon>Pseudomonadati</taxon>
        <taxon>Pseudomonadota</taxon>
        <taxon>Gammaproteobacteria</taxon>
        <taxon>Alteromonadales</taxon>
        <taxon>Alteromonadaceae</taxon>
        <taxon>Alkalimarinus</taxon>
    </lineage>
</organism>
<keyword evidence="2" id="KW-1185">Reference proteome</keyword>
<name>A0ABY6MZX9_9ALTE</name>
<dbReference type="EMBL" id="CP100390">
    <property type="protein sequence ID" value="UZE95327.1"/>
    <property type="molecule type" value="Genomic_DNA"/>
</dbReference>
<dbReference type="RefSeq" id="WP_265046816.1">
    <property type="nucleotide sequence ID" value="NZ_CP100390.1"/>
</dbReference>
<sequence>MLDAIDTAYLWLCKQRNFSANADIWHLRFHWHNVRQELLKSLHKKDYTFMPLSMVTKANGTTLHLWSSQDALVLKILTMTFSDALALSALCDCLYYLIILI</sequence>